<proteinExistence type="predicted"/>
<dbReference type="EMBL" id="CP097160">
    <property type="protein sequence ID" value="UQN14115.1"/>
    <property type="molecule type" value="Genomic_DNA"/>
</dbReference>
<feature type="transmembrane region" description="Helical" evidence="2">
    <location>
        <begin position="31"/>
        <end position="49"/>
    </location>
</feature>
<keyword evidence="2" id="KW-0472">Membrane</keyword>
<evidence type="ECO:0000256" key="2">
    <source>
        <dbReference type="SAM" id="Phobius"/>
    </source>
</evidence>
<feature type="transmembrane region" description="Helical" evidence="2">
    <location>
        <begin position="87"/>
        <end position="106"/>
    </location>
</feature>
<feature type="transmembrane region" description="Helical" evidence="2">
    <location>
        <begin position="112"/>
        <end position="131"/>
    </location>
</feature>
<organism evidence="3">
    <name type="scientific">Gulosibacter sediminis</name>
    <dbReference type="NCBI Taxonomy" id="1729695"/>
    <lineage>
        <taxon>Bacteria</taxon>
        <taxon>Bacillati</taxon>
        <taxon>Actinomycetota</taxon>
        <taxon>Actinomycetes</taxon>
        <taxon>Micrococcales</taxon>
        <taxon>Microbacteriaceae</taxon>
        <taxon>Gulosibacter</taxon>
    </lineage>
</organism>
<accession>A0ABY4MUM7</accession>
<dbReference type="InterPro" id="IPR032531">
    <property type="entry name" value="DUF4956"/>
</dbReference>
<name>A0ABY4MUM7_9MICO</name>
<dbReference type="Pfam" id="PF16316">
    <property type="entry name" value="DUF4956"/>
    <property type="match status" value="1"/>
</dbReference>
<gene>
    <name evidence="3" type="ORF">M3M28_08615</name>
</gene>
<feature type="region of interest" description="Disordered" evidence="1">
    <location>
        <begin position="221"/>
        <end position="256"/>
    </location>
</feature>
<feature type="transmembrane region" description="Helical" evidence="2">
    <location>
        <begin position="6"/>
        <end position="24"/>
    </location>
</feature>
<keyword evidence="2" id="KW-1133">Transmembrane helix</keyword>
<keyword evidence="2" id="KW-0812">Transmembrane</keyword>
<evidence type="ECO:0000256" key="1">
    <source>
        <dbReference type="SAM" id="MobiDB-lite"/>
    </source>
</evidence>
<evidence type="ECO:0000313" key="3">
    <source>
        <dbReference type="EMBL" id="UQN14115.1"/>
    </source>
</evidence>
<sequence length="256" mass="25985">MIALLLLTANLAAIGVLSFALFTRRRHRTELILLLLSVNVLAFVATTLLTVSSLAAGIEVIAALAMTLAGLLGLVHLQFTKLGTRDVLYASAAVVIGFAAGLTTVVPFAQLAAVLVTVAATGLLDWALAIATRSSRAKVDAQAEAEPASAVIAGATVPVPAFAGVAYAAATPASAGAAFATAAPASTGTTASAATPASDPIFDAPFDHAEPITLPLDFIPEPGPVRDFEPAAPKPRQKKPVVPVFLPPITAPEQVK</sequence>
<feature type="transmembrane region" description="Helical" evidence="2">
    <location>
        <begin position="55"/>
        <end position="75"/>
    </location>
</feature>
<protein>
    <submittedName>
        <fullName evidence="3">DUF4956 domain-containing protein</fullName>
    </submittedName>
</protein>
<reference evidence="3" key="1">
    <citation type="submission" date="2022-05" db="EMBL/GenBank/DDBJ databases">
        <title>Complete genome sequence of toluene-degrading Gulosibacter sediminis strain ACHW.36C.</title>
        <authorList>
            <person name="Wai A.C."/>
            <person name="Lai G.K."/>
            <person name="Griffin S.D."/>
            <person name="Leung F.C."/>
        </authorList>
    </citation>
    <scope>NUCLEOTIDE SEQUENCE [LARGE SCALE GENOMIC DNA]</scope>
    <source>
        <strain evidence="3">ACHW.36C</strain>
    </source>
</reference>